<name>A0A9P6WSV8_RHIOR</name>
<dbReference type="AlphaFoldDB" id="A0A9P6WSV8"/>
<proteinExistence type="predicted"/>
<protein>
    <submittedName>
        <fullName evidence="1">Uncharacterized protein</fullName>
    </submittedName>
</protein>
<gene>
    <name evidence="1" type="ORF">G6F64_014999</name>
</gene>
<sequence>MRAIVASASNPSALRAAWAQLIPMVVESHADERGEAANDYPDGLRQGLKFVTEQIAAAAERSCPPRR</sequence>
<dbReference type="EMBL" id="JAANQT010010632">
    <property type="protein sequence ID" value="KAG1274967.1"/>
    <property type="molecule type" value="Genomic_DNA"/>
</dbReference>
<reference evidence="1" key="1">
    <citation type="journal article" date="2020" name="Microb. Genom.">
        <title>Genetic diversity of clinical and environmental Mucorales isolates obtained from an investigation of mucormycosis cases among solid organ transplant recipients.</title>
        <authorList>
            <person name="Nguyen M.H."/>
            <person name="Kaul D."/>
            <person name="Muto C."/>
            <person name="Cheng S.J."/>
            <person name="Richter R.A."/>
            <person name="Bruno V.M."/>
            <person name="Liu G."/>
            <person name="Beyhan S."/>
            <person name="Sundermann A.J."/>
            <person name="Mounaud S."/>
            <person name="Pasculle A.W."/>
            <person name="Nierman W.C."/>
            <person name="Driscoll E."/>
            <person name="Cumbie R."/>
            <person name="Clancy C.J."/>
            <person name="Dupont C.L."/>
        </authorList>
    </citation>
    <scope>NUCLEOTIDE SEQUENCE</scope>
    <source>
        <strain evidence="1">GL11</strain>
    </source>
</reference>
<dbReference type="Proteomes" id="UP000716291">
    <property type="component" value="Unassembled WGS sequence"/>
</dbReference>
<keyword evidence="2" id="KW-1185">Reference proteome</keyword>
<evidence type="ECO:0000313" key="1">
    <source>
        <dbReference type="EMBL" id="KAG1274967.1"/>
    </source>
</evidence>
<accession>A0A9P6WSV8</accession>
<organism evidence="1 2">
    <name type="scientific">Rhizopus oryzae</name>
    <name type="common">Mucormycosis agent</name>
    <name type="synonym">Rhizopus arrhizus var. delemar</name>
    <dbReference type="NCBI Taxonomy" id="64495"/>
    <lineage>
        <taxon>Eukaryota</taxon>
        <taxon>Fungi</taxon>
        <taxon>Fungi incertae sedis</taxon>
        <taxon>Mucoromycota</taxon>
        <taxon>Mucoromycotina</taxon>
        <taxon>Mucoromycetes</taxon>
        <taxon>Mucorales</taxon>
        <taxon>Mucorineae</taxon>
        <taxon>Rhizopodaceae</taxon>
        <taxon>Rhizopus</taxon>
    </lineage>
</organism>
<evidence type="ECO:0000313" key="2">
    <source>
        <dbReference type="Proteomes" id="UP000716291"/>
    </source>
</evidence>
<comment type="caution">
    <text evidence="1">The sequence shown here is derived from an EMBL/GenBank/DDBJ whole genome shotgun (WGS) entry which is preliminary data.</text>
</comment>